<dbReference type="RefSeq" id="WP_190467958.1">
    <property type="nucleotide sequence ID" value="NZ_JACJPW010000057.1"/>
</dbReference>
<gene>
    <name evidence="1" type="ORF">H6G03_20980</name>
</gene>
<dbReference type="EMBL" id="JACJPW010000057">
    <property type="protein sequence ID" value="MBD2183501.1"/>
    <property type="molecule type" value="Genomic_DNA"/>
</dbReference>
<comment type="caution">
    <text evidence="1">The sequence shown here is derived from an EMBL/GenBank/DDBJ whole genome shotgun (WGS) entry which is preliminary data.</text>
</comment>
<evidence type="ECO:0000313" key="2">
    <source>
        <dbReference type="Proteomes" id="UP000641646"/>
    </source>
</evidence>
<protein>
    <submittedName>
        <fullName evidence="1">Uncharacterized protein</fullName>
    </submittedName>
</protein>
<sequence length="62" mass="7068">MQFFSVTDATGDDITGVLWALPTLRLILSDLVRRIELGLMCYLKVKYAIDRNQNQGHSLTQK</sequence>
<proteinExistence type="predicted"/>
<keyword evidence="2" id="KW-1185">Reference proteome</keyword>
<dbReference type="Proteomes" id="UP000641646">
    <property type="component" value="Unassembled WGS sequence"/>
</dbReference>
<accession>A0A926ZJZ1</accession>
<reference evidence="1" key="1">
    <citation type="journal article" date="2015" name="ISME J.">
        <title>Draft Genome Sequence of Streptomyces incarnatus NRRL8089, which Produces the Nucleoside Antibiotic Sinefungin.</title>
        <authorList>
            <person name="Oshima K."/>
            <person name="Hattori M."/>
            <person name="Shimizu H."/>
            <person name="Fukuda K."/>
            <person name="Nemoto M."/>
            <person name="Inagaki K."/>
            <person name="Tamura T."/>
        </authorList>
    </citation>
    <scope>NUCLEOTIDE SEQUENCE</scope>
    <source>
        <strain evidence="1">FACHB-1375</strain>
    </source>
</reference>
<dbReference type="AlphaFoldDB" id="A0A926ZJZ1"/>
<name>A0A926ZJZ1_9CYAN</name>
<evidence type="ECO:0000313" key="1">
    <source>
        <dbReference type="EMBL" id="MBD2183501.1"/>
    </source>
</evidence>
<reference evidence="1" key="2">
    <citation type="submission" date="2020-08" db="EMBL/GenBank/DDBJ databases">
        <authorList>
            <person name="Chen M."/>
            <person name="Teng W."/>
            <person name="Zhao L."/>
            <person name="Hu C."/>
            <person name="Zhou Y."/>
            <person name="Han B."/>
            <person name="Song L."/>
            <person name="Shu W."/>
        </authorList>
    </citation>
    <scope>NUCLEOTIDE SEQUENCE</scope>
    <source>
        <strain evidence="1">FACHB-1375</strain>
    </source>
</reference>
<organism evidence="1 2">
    <name type="scientific">Aerosakkonema funiforme FACHB-1375</name>
    <dbReference type="NCBI Taxonomy" id="2949571"/>
    <lineage>
        <taxon>Bacteria</taxon>
        <taxon>Bacillati</taxon>
        <taxon>Cyanobacteriota</taxon>
        <taxon>Cyanophyceae</taxon>
        <taxon>Oscillatoriophycideae</taxon>
        <taxon>Aerosakkonematales</taxon>
        <taxon>Aerosakkonemataceae</taxon>
        <taxon>Aerosakkonema</taxon>
    </lineage>
</organism>